<comment type="caution">
    <text evidence="1">The sequence shown here is derived from an EMBL/GenBank/DDBJ whole genome shotgun (WGS) entry which is preliminary data.</text>
</comment>
<evidence type="ECO:0000313" key="2">
    <source>
        <dbReference type="Proteomes" id="UP001595839"/>
    </source>
</evidence>
<evidence type="ECO:0008006" key="3">
    <source>
        <dbReference type="Google" id="ProtNLM"/>
    </source>
</evidence>
<evidence type="ECO:0000313" key="1">
    <source>
        <dbReference type="EMBL" id="MFC4499702.1"/>
    </source>
</evidence>
<dbReference type="InterPro" id="IPR028994">
    <property type="entry name" value="Integrin_alpha_N"/>
</dbReference>
<dbReference type="EMBL" id="JBHSFK010000005">
    <property type="protein sequence ID" value="MFC4499702.1"/>
    <property type="molecule type" value="Genomic_DNA"/>
</dbReference>
<keyword evidence="2" id="KW-1185">Reference proteome</keyword>
<name>A0ABV9AIL0_9ACTN</name>
<gene>
    <name evidence="1" type="ORF">ACFPIH_09180</name>
</gene>
<sequence length="120" mass="12346">MDVSGDNVADLIYRSEVSGRLLLRKGIAASGGGVDLQSLASAANSADGADSVYGGSGWGRTGIPKLMGTPDADKDGIPDIWTVHSNGQVRFYAGSKTALSGSGTEIVTPKSYWQTRLAIG</sequence>
<dbReference type="Proteomes" id="UP001595839">
    <property type="component" value="Unassembled WGS sequence"/>
</dbReference>
<reference evidence="2" key="1">
    <citation type="journal article" date="2019" name="Int. J. Syst. Evol. Microbiol.">
        <title>The Global Catalogue of Microorganisms (GCM) 10K type strain sequencing project: providing services to taxonomists for standard genome sequencing and annotation.</title>
        <authorList>
            <consortium name="The Broad Institute Genomics Platform"/>
            <consortium name="The Broad Institute Genome Sequencing Center for Infectious Disease"/>
            <person name="Wu L."/>
            <person name="Ma J."/>
        </authorList>
    </citation>
    <scope>NUCLEOTIDE SEQUENCE [LARGE SCALE GENOMIC DNA]</scope>
    <source>
        <strain evidence="2">CGMCC 4.7177</strain>
    </source>
</reference>
<protein>
    <recommendedName>
        <fullName evidence="3">ATP/GTP-binding protein</fullName>
    </recommendedName>
</protein>
<dbReference type="RefSeq" id="WP_381165662.1">
    <property type="nucleotide sequence ID" value="NZ_JBHSFK010000005.1"/>
</dbReference>
<organism evidence="1 2">
    <name type="scientific">Streptomyces vulcanius</name>
    <dbReference type="NCBI Taxonomy" id="1441876"/>
    <lineage>
        <taxon>Bacteria</taxon>
        <taxon>Bacillati</taxon>
        <taxon>Actinomycetota</taxon>
        <taxon>Actinomycetes</taxon>
        <taxon>Kitasatosporales</taxon>
        <taxon>Streptomycetaceae</taxon>
        <taxon>Streptomyces</taxon>
    </lineage>
</organism>
<dbReference type="SUPFAM" id="SSF69318">
    <property type="entry name" value="Integrin alpha N-terminal domain"/>
    <property type="match status" value="1"/>
</dbReference>
<proteinExistence type="predicted"/>
<accession>A0ABV9AIL0</accession>